<sequence length="136" mass="15650">MKTAIKREINALYRISQNVIEASVNKFDLIPFVYTGPRTADGCRVVYIDALAWYDAKNGKPGLMYEKCLFPDVWEDLHLRATFRPGDSRIVWEVAYREMRCILGNRTQEGYGGVRTYILDKVRRLVESELLAEAAV</sequence>
<proteinExistence type="predicted"/>
<gene>
    <name evidence="1" type="ORF">EE393_05895</name>
</gene>
<reference evidence="1" key="1">
    <citation type="submission" date="2018-11" db="EMBL/GenBank/DDBJ databases">
        <authorList>
            <consortium name="PulseNet: The National Subtyping Network for Foodborne Disease Surveillance"/>
            <person name="Tarr C.L."/>
            <person name="Trees E."/>
            <person name="Katz L.S."/>
            <person name="Carleton-Romer H.A."/>
            <person name="Stroika S."/>
            <person name="Kucerova Z."/>
            <person name="Roache K.F."/>
            <person name="Sabol A.L."/>
            <person name="Besser J."/>
            <person name="Gerner-Smidt P."/>
        </authorList>
    </citation>
    <scope>NUCLEOTIDE SEQUENCE [LARGE SCALE GENOMIC DNA]</scope>
    <source>
        <strain evidence="1">PNUSAS058450</strain>
    </source>
</reference>
<name>A0A3K0SR53_SALER</name>
<protein>
    <submittedName>
        <fullName evidence="1">Uncharacterized protein</fullName>
    </submittedName>
</protein>
<comment type="caution">
    <text evidence="1">The sequence shown here is derived from an EMBL/GenBank/DDBJ whole genome shotgun (WGS) entry which is preliminary data.</text>
</comment>
<dbReference type="AlphaFoldDB" id="A0A3K0SR53"/>
<accession>A0A3K0SR53</accession>
<dbReference type="EMBL" id="RNKS01000008">
    <property type="protein sequence ID" value="MGD28555.1"/>
    <property type="molecule type" value="Genomic_DNA"/>
</dbReference>
<evidence type="ECO:0000313" key="1">
    <source>
        <dbReference type="EMBL" id="MGD28555.1"/>
    </source>
</evidence>
<organism evidence="1">
    <name type="scientific">Salmonella enterica</name>
    <name type="common">Salmonella choleraesuis</name>
    <dbReference type="NCBI Taxonomy" id="28901"/>
    <lineage>
        <taxon>Bacteria</taxon>
        <taxon>Pseudomonadati</taxon>
        <taxon>Pseudomonadota</taxon>
        <taxon>Gammaproteobacteria</taxon>
        <taxon>Enterobacterales</taxon>
        <taxon>Enterobacteriaceae</taxon>
        <taxon>Salmonella</taxon>
    </lineage>
</organism>
<dbReference type="Proteomes" id="UP000885336">
    <property type="component" value="Unassembled WGS sequence"/>
</dbReference>